<evidence type="ECO:0000313" key="3">
    <source>
        <dbReference type="EMBL" id="JAI41263.1"/>
    </source>
</evidence>
<reference evidence="3" key="1">
    <citation type="submission" date="2015-06" db="EMBL/GenBank/DDBJ databases">
        <authorList>
            <person name="Hoefler B.C."/>
            <person name="Straight P.D."/>
        </authorList>
    </citation>
    <scope>NUCLEOTIDE SEQUENCE</scope>
</reference>
<proteinExistence type="predicted"/>
<dbReference type="OrthoDB" id="8041071at2759"/>
<organism evidence="3">
    <name type="scientific">Bactrocera latifrons</name>
    <name type="common">Malaysian fruit fly</name>
    <name type="synonym">Chaetodacus latifrons</name>
    <dbReference type="NCBI Taxonomy" id="174628"/>
    <lineage>
        <taxon>Eukaryota</taxon>
        <taxon>Metazoa</taxon>
        <taxon>Ecdysozoa</taxon>
        <taxon>Arthropoda</taxon>
        <taxon>Hexapoda</taxon>
        <taxon>Insecta</taxon>
        <taxon>Pterygota</taxon>
        <taxon>Neoptera</taxon>
        <taxon>Endopterygota</taxon>
        <taxon>Diptera</taxon>
        <taxon>Brachycera</taxon>
        <taxon>Muscomorpha</taxon>
        <taxon>Tephritoidea</taxon>
        <taxon>Tephritidae</taxon>
        <taxon>Bactrocera</taxon>
        <taxon>Bactrocera</taxon>
    </lineage>
</organism>
<dbReference type="AlphaFoldDB" id="A0A0K8VR08"/>
<accession>A0A0K8VR08</accession>
<feature type="compositionally biased region" description="Basic and acidic residues" evidence="1">
    <location>
        <begin position="144"/>
        <end position="155"/>
    </location>
</feature>
<gene>
    <name evidence="3" type="ORF">c0_g1_i1</name>
</gene>
<feature type="region of interest" description="Disordered" evidence="1">
    <location>
        <begin position="136"/>
        <end position="155"/>
    </location>
</feature>
<protein>
    <submittedName>
        <fullName evidence="3">Uncharacterized protein</fullName>
    </submittedName>
</protein>
<feature type="chain" id="PRO_5005522356" evidence="2">
    <location>
        <begin position="20"/>
        <end position="721"/>
    </location>
</feature>
<keyword evidence="2" id="KW-0732">Signal</keyword>
<dbReference type="EMBL" id="GDHF01011051">
    <property type="protein sequence ID" value="JAI41263.1"/>
    <property type="molecule type" value="Transcribed_RNA"/>
</dbReference>
<evidence type="ECO:0000256" key="2">
    <source>
        <dbReference type="SAM" id="SignalP"/>
    </source>
</evidence>
<sequence>MKFHIYFVILLIFFKKANADYIQCYVCEDCDENEGELVSCALLGELQLIDPIVETTTETAALISSTQTTTTAIINENTTSANFENLTTTTTTVTSANFENVTSTIVAVQENLTTVSIPNAIDSMESYEDMEWERESAESPIYNEPDRETTNRTSGEKDTFNVTAISTNETSETTEDGSVPLLLGTTPTLTVNLTSTLQQNTTTNTTDMLELNVTTSETFLNSTTFVSTLNTTSVAAPGSDGFENITGTVETADIGPLNTSVNVNSTSMATEVWELNGAETLISEEVNGTTQINTTTLNFGGDTTTINNTNLSSDSVTSTEILILENEVNSGNGTITTTPILANETTSSLGLNATIQNNTTAVLENATSSSMEINGTAGLITGTSLLENGTASSVELNGTTALTSGNVTTTESMTSTVVLNGTTEVNTTAISSGNITTEMQILESTIGINVTAQESSTDVDSGNLTTTGNSTLESQTMNSTFILEQDNSTVPEIMELAENLNDTLQTLMANLTATITDNETSEAIELNGTSEFQANVTTTSANANVTSNVNNAQTEAVISEEYSDEDDVNTLFDSEEQFRKRSKTYRGKLGAEKNNRNAEETTIHGNQMSKPFLIKQTPTDFLLNKYSKLRHVAGLKQVNITYRCYTVRVKGENKVQINKGCIAVPAERTACELLATKYGEDALQDCQVCLKGKCNSRSSSKDLKFSFRSVILTVLSAWLLS</sequence>
<evidence type="ECO:0000256" key="1">
    <source>
        <dbReference type="SAM" id="MobiDB-lite"/>
    </source>
</evidence>
<name>A0A0K8VR08_BACLA</name>
<feature type="signal peptide" evidence="2">
    <location>
        <begin position="1"/>
        <end position="19"/>
    </location>
</feature>